<feature type="binding site" evidence="5">
    <location>
        <position position="98"/>
    </location>
    <ligand>
        <name>Mo-molybdopterin</name>
        <dbReference type="ChEBI" id="CHEBI:71302"/>
    </ligand>
</feature>
<evidence type="ECO:0000256" key="5">
    <source>
        <dbReference type="HAMAP-Rule" id="MF_01206"/>
    </source>
</evidence>
<dbReference type="PANTHER" id="PTHR43032">
    <property type="entry name" value="PROTEIN-METHIONINE-SULFOXIDE REDUCTASE"/>
    <property type="match status" value="1"/>
</dbReference>
<evidence type="ECO:0000313" key="7">
    <source>
        <dbReference type="EMBL" id="RZO74871.1"/>
    </source>
</evidence>
<evidence type="ECO:0000259" key="6">
    <source>
        <dbReference type="Pfam" id="PF00174"/>
    </source>
</evidence>
<evidence type="ECO:0000313" key="8">
    <source>
        <dbReference type="Proteomes" id="UP000316199"/>
    </source>
</evidence>
<dbReference type="NCBIfam" id="NF003767">
    <property type="entry name" value="PRK05363.1"/>
    <property type="match status" value="1"/>
</dbReference>
<comment type="function">
    <text evidence="5">Part of the MsrPQ system that repairs oxidized periplasmic proteins containing methionine sulfoxide residues (Met-O), using respiratory chain electrons. Thus protects these proteins from oxidative-stress damage caused by reactive species of oxygen and chlorine generated by the host defense mechanisms. MsrPQ is essential for the maintenance of envelope integrity under bleach stress, rescuing a wide series of structurally unrelated periplasmic proteins from methionine oxidation. The catalytic subunit MsrP is non-stereospecific, being able to reduce both (R-) and (S-) diastereoisomers of methionine sulfoxide.</text>
</comment>
<comment type="caution">
    <text evidence="7">The sequence shown here is derived from an EMBL/GenBank/DDBJ whole genome shotgun (WGS) entry which is preliminary data.</text>
</comment>
<dbReference type="AlphaFoldDB" id="A0A520RXF8"/>
<dbReference type="SUPFAM" id="SSF56524">
    <property type="entry name" value="Oxidoreductase molybdopterin-binding domain"/>
    <property type="match status" value="1"/>
</dbReference>
<dbReference type="GO" id="GO:0043546">
    <property type="term" value="F:molybdopterin cofactor binding"/>
    <property type="evidence" value="ECO:0007669"/>
    <property type="project" value="UniProtKB-UniRule"/>
</dbReference>
<organism evidence="7 8">
    <name type="scientific">OM182 bacterium</name>
    <dbReference type="NCBI Taxonomy" id="2510334"/>
    <lineage>
        <taxon>Bacteria</taxon>
        <taxon>Pseudomonadati</taxon>
        <taxon>Pseudomonadota</taxon>
        <taxon>Gammaproteobacteria</taxon>
        <taxon>OMG group</taxon>
        <taxon>OM182 clade</taxon>
    </lineage>
</organism>
<comment type="similarity">
    <text evidence="5">Belongs to the MsrP family.</text>
</comment>
<dbReference type="GO" id="GO:0016672">
    <property type="term" value="F:oxidoreductase activity, acting on a sulfur group of donors, quinone or similar compound as acceptor"/>
    <property type="evidence" value="ECO:0007669"/>
    <property type="project" value="UniProtKB-UniRule"/>
</dbReference>
<feature type="binding site" evidence="5">
    <location>
        <begin position="101"/>
        <end position="102"/>
    </location>
    <ligand>
        <name>Mo-molybdopterin</name>
        <dbReference type="ChEBI" id="CHEBI:71302"/>
    </ligand>
</feature>
<feature type="binding site" evidence="5">
    <location>
        <position position="246"/>
    </location>
    <ligand>
        <name>Mo-molybdopterin</name>
        <dbReference type="ChEBI" id="CHEBI:71302"/>
    </ligand>
</feature>
<dbReference type="HAMAP" id="MF_01206">
    <property type="entry name" value="MsrP"/>
    <property type="match status" value="1"/>
</dbReference>
<dbReference type="GO" id="GO:0046872">
    <property type="term" value="F:metal ion binding"/>
    <property type="evidence" value="ECO:0007669"/>
    <property type="project" value="UniProtKB-KW"/>
</dbReference>
<evidence type="ECO:0000256" key="3">
    <source>
        <dbReference type="ARBA" id="ARBA00022729"/>
    </source>
</evidence>
<dbReference type="InterPro" id="IPR000572">
    <property type="entry name" value="OxRdtase_Mopterin-bd_dom"/>
</dbReference>
<dbReference type="InterPro" id="IPR022867">
    <property type="entry name" value="MsrP"/>
</dbReference>
<name>A0A520RXF8_9GAMM</name>
<dbReference type="EC" id="1.8.5.-" evidence="5"/>
<feature type="binding site" evidence="5">
    <location>
        <position position="191"/>
    </location>
    <ligand>
        <name>Mo-molybdopterin</name>
        <dbReference type="ChEBI" id="CHEBI:71302"/>
    </ligand>
</feature>
<feature type="binding site" evidence="5">
    <location>
        <position position="241"/>
    </location>
    <ligand>
        <name>Mo-molybdopterin</name>
        <dbReference type="ChEBI" id="CHEBI:71302"/>
    </ligand>
</feature>
<reference evidence="7 8" key="1">
    <citation type="submission" date="2019-02" db="EMBL/GenBank/DDBJ databases">
        <title>Prokaryotic population dynamics and viral predation in marine succession experiment using metagenomics: the confinement effect.</title>
        <authorList>
            <person name="Haro-Moreno J.M."/>
            <person name="Rodriguez-Valera F."/>
            <person name="Lopez-Perez M."/>
        </authorList>
    </citation>
    <scope>NUCLEOTIDE SEQUENCE [LARGE SCALE GENOMIC DNA]</scope>
    <source>
        <strain evidence="7">MED-G157</strain>
    </source>
</reference>
<feature type="domain" description="Oxidoreductase molybdopterin-binding" evidence="6">
    <location>
        <begin position="117"/>
        <end position="275"/>
    </location>
</feature>
<comment type="subunit">
    <text evidence="5">Heterodimer of a catalytic subunit (MsrP) and a heme-binding subunit (MsrQ).</text>
</comment>
<dbReference type="InterPro" id="IPR036374">
    <property type="entry name" value="OxRdtase_Mopterin-bd_sf"/>
</dbReference>
<gene>
    <name evidence="5 7" type="primary">msrP</name>
    <name evidence="7" type="ORF">EVA68_08290</name>
</gene>
<comment type="cofactor">
    <cofactor evidence="5">
        <name>Mo-molybdopterin</name>
        <dbReference type="ChEBI" id="CHEBI:71302"/>
    </cofactor>
    <text evidence="5">Binds 1 Mo-molybdopterin (Mo-MPT) cofactor per subunit.</text>
</comment>
<dbReference type="Pfam" id="PF00174">
    <property type="entry name" value="Oxidored_molyb"/>
    <property type="match status" value="1"/>
</dbReference>
<evidence type="ECO:0000256" key="1">
    <source>
        <dbReference type="ARBA" id="ARBA00022505"/>
    </source>
</evidence>
<keyword evidence="3 5" id="KW-0732">Signal</keyword>
<evidence type="ECO:0000256" key="4">
    <source>
        <dbReference type="ARBA" id="ARBA00023002"/>
    </source>
</evidence>
<proteinExistence type="inferred from homology"/>
<keyword evidence="1 5" id="KW-0500">Molybdenum</keyword>
<feature type="binding site" evidence="5">
    <location>
        <begin position="257"/>
        <end position="259"/>
    </location>
    <ligand>
        <name>Mo-molybdopterin</name>
        <dbReference type="ChEBI" id="CHEBI:71302"/>
    </ligand>
</feature>
<comment type="catalytic activity">
    <reaction evidence="5">
        <text>L-methionyl-[protein] + a quinone + H2O = L-methionyl-(R)-S-oxide-[protein] + a quinol</text>
        <dbReference type="Rhea" id="RHEA:51296"/>
        <dbReference type="Rhea" id="RHEA-COMP:12313"/>
        <dbReference type="Rhea" id="RHEA-COMP:12314"/>
        <dbReference type="ChEBI" id="CHEBI:15377"/>
        <dbReference type="ChEBI" id="CHEBI:16044"/>
        <dbReference type="ChEBI" id="CHEBI:24646"/>
        <dbReference type="ChEBI" id="CHEBI:45764"/>
        <dbReference type="ChEBI" id="CHEBI:132124"/>
    </reaction>
</comment>
<dbReference type="PANTHER" id="PTHR43032:SF3">
    <property type="entry name" value="PROTEIN-METHIONINE-SULFOXIDE REDUCTASE CATALYTIC SUBUNIT MSRP"/>
    <property type="match status" value="1"/>
</dbReference>
<dbReference type="GO" id="GO:0030091">
    <property type="term" value="P:protein repair"/>
    <property type="evidence" value="ECO:0007669"/>
    <property type="project" value="UniProtKB-UniRule"/>
</dbReference>
<dbReference type="EMBL" id="SHAG01000057">
    <property type="protein sequence ID" value="RZO74871.1"/>
    <property type="molecule type" value="Genomic_DNA"/>
</dbReference>
<evidence type="ECO:0000256" key="2">
    <source>
        <dbReference type="ARBA" id="ARBA00022723"/>
    </source>
</evidence>
<keyword evidence="2 5" id="KW-0479">Metal-binding</keyword>
<keyword evidence="4 5" id="KW-0560">Oxidoreductase</keyword>
<sequence>MSRKETLGKDIKSHEITDESLYLKRRDFMKAMGLGLGILPQFSKSNTDLQSGSHILTHNHQINNEAPGWVKQKISAAHPGLYSTIETPTPYEYVSTYNNFYEFGSGKDDPVANAQNLRIDPWSVEIAGDAEITGTFTLEDVVAPHDLEERIYRLRCVEAWSMVVPWIGFPLKKLLSRFKPLSTAKYVRFETLYDPSQMPGQRSLFKSIDYPYVEGLRIDEATNDLVILAVGLYGKYLPGQNGAPLRLIVPWKYGFKSIKSIVKIEFTSKRPKTTWEVSNPKEYGFYANVNPNVDHPRWSQATERRLPGGLFRSSQIDTKMFNGYAEQVAYLYKGMDLKRFF</sequence>
<protein>
    <recommendedName>
        <fullName evidence="5">Protein-methionine-sulfoxide reductase catalytic subunit MsrP</fullName>
        <ecNumber evidence="5">1.8.5.-</ecNumber>
    </recommendedName>
</protein>
<accession>A0A520RXF8</accession>
<feature type="binding site" evidence="5">
    <location>
        <position position="156"/>
    </location>
    <ligand>
        <name>Mo-molybdopterin</name>
        <dbReference type="ChEBI" id="CHEBI:71302"/>
    </ligand>
    <ligandPart>
        <name>Mo</name>
        <dbReference type="ChEBI" id="CHEBI:28685"/>
    </ligandPart>
</feature>
<comment type="catalytic activity">
    <reaction evidence="5">
        <text>L-methionyl-[protein] + a quinone + H2O = L-methionyl-(S)-S-oxide-[protein] + a quinol</text>
        <dbReference type="Rhea" id="RHEA:51292"/>
        <dbReference type="Rhea" id="RHEA-COMP:12313"/>
        <dbReference type="Rhea" id="RHEA-COMP:12315"/>
        <dbReference type="ChEBI" id="CHEBI:15377"/>
        <dbReference type="ChEBI" id="CHEBI:16044"/>
        <dbReference type="ChEBI" id="CHEBI:24646"/>
        <dbReference type="ChEBI" id="CHEBI:44120"/>
        <dbReference type="ChEBI" id="CHEBI:132124"/>
    </reaction>
</comment>
<dbReference type="Proteomes" id="UP000316199">
    <property type="component" value="Unassembled WGS sequence"/>
</dbReference>
<dbReference type="Gene3D" id="3.90.420.10">
    <property type="entry name" value="Oxidoreductase, molybdopterin-binding domain"/>
    <property type="match status" value="1"/>
</dbReference>